<proteinExistence type="predicted"/>
<feature type="domain" description="Acyl-CoA dehydrogenase/oxidase C-terminal" evidence="3">
    <location>
        <begin position="40"/>
        <end position="104"/>
    </location>
</feature>
<dbReference type="PANTHER" id="PTHR42707">
    <property type="entry name" value="ACYL-COA DEHYDROGENASE"/>
    <property type="match status" value="1"/>
</dbReference>
<organism evidence="4 5">
    <name type="scientific">Halomonas mongoliensis</name>
    <dbReference type="NCBI Taxonomy" id="321265"/>
    <lineage>
        <taxon>Bacteria</taxon>
        <taxon>Pseudomonadati</taxon>
        <taxon>Pseudomonadota</taxon>
        <taxon>Gammaproteobacteria</taxon>
        <taxon>Oceanospirillales</taxon>
        <taxon>Halomonadaceae</taxon>
        <taxon>Halomonas</taxon>
    </lineage>
</organism>
<evidence type="ECO:0000256" key="1">
    <source>
        <dbReference type="ARBA" id="ARBA00022630"/>
    </source>
</evidence>
<evidence type="ECO:0000313" key="4">
    <source>
        <dbReference type="EMBL" id="MDR5892074.1"/>
    </source>
</evidence>
<dbReference type="SUPFAM" id="SSF47203">
    <property type="entry name" value="Acyl-CoA dehydrogenase C-terminal domain-like"/>
    <property type="match status" value="1"/>
</dbReference>
<dbReference type="InterPro" id="IPR036250">
    <property type="entry name" value="AcylCo_DH-like_C"/>
</dbReference>
<dbReference type="InterPro" id="IPR009075">
    <property type="entry name" value="AcylCo_DH/oxidase_C"/>
</dbReference>
<dbReference type="Pfam" id="PF00441">
    <property type="entry name" value="Acyl-CoA_dh_1"/>
    <property type="match status" value="1"/>
</dbReference>
<evidence type="ECO:0000313" key="5">
    <source>
        <dbReference type="Proteomes" id="UP001252270"/>
    </source>
</evidence>
<feature type="region of interest" description="Disordered" evidence="2">
    <location>
        <begin position="1"/>
        <end position="29"/>
    </location>
</feature>
<accession>A0ABU1GJD8</accession>
<gene>
    <name evidence="4" type="ORF">QC820_04535</name>
</gene>
<keyword evidence="5" id="KW-1185">Reference proteome</keyword>
<dbReference type="PANTHER" id="PTHR42707:SF3">
    <property type="entry name" value="ACYL-COA DEHYDROGENASE AIDB-RELATED"/>
    <property type="match status" value="1"/>
</dbReference>
<dbReference type="Proteomes" id="UP001252270">
    <property type="component" value="Unassembled WGS sequence"/>
</dbReference>
<dbReference type="PROSITE" id="PS00073">
    <property type="entry name" value="ACYL_COA_DH_2"/>
    <property type="match status" value="1"/>
</dbReference>
<dbReference type="InterPro" id="IPR052904">
    <property type="entry name" value="Acyl-CoA_dehydrogenase-like"/>
</dbReference>
<dbReference type="Gene3D" id="1.20.140.10">
    <property type="entry name" value="Butyryl-CoA Dehydrogenase, subunit A, domain 3"/>
    <property type="match status" value="1"/>
</dbReference>
<keyword evidence="1" id="KW-0285">Flavoprotein</keyword>
<sequence>MSDHAPRTRLATHRVTNQPLPGGDRDLLGGDPPLREALARLLPALAKYWHNKRGPGFMAEAMECLGGIGYVEESPLARLYREAPVNSIWEGSGNVICLDVLRVLGRHPEALAAYWQAVAPARGEVRRLDAALAELERLVAEPAERLEPRARWLVQRLAQCLQAALLVQYAPAEVADTFCAARLGNEAGPAYGVLPSDSPCAALLARIES</sequence>
<reference evidence="4 5" key="1">
    <citation type="submission" date="2023-04" db="EMBL/GenBank/DDBJ databases">
        <title>A long-awaited taxogenomic arrangement of the family Halomonadaceae.</title>
        <authorList>
            <person name="De La Haba R."/>
            <person name="Chuvochina M."/>
            <person name="Wittouck S."/>
            <person name="Arahal D.R."/>
            <person name="Sanchez-Porro C."/>
            <person name="Hugenholtz P."/>
            <person name="Ventosa A."/>
        </authorList>
    </citation>
    <scope>NUCLEOTIDE SEQUENCE [LARGE SCALE GENOMIC DNA]</scope>
    <source>
        <strain evidence="4 5">DSM 17332</strain>
    </source>
</reference>
<evidence type="ECO:0000259" key="3">
    <source>
        <dbReference type="Pfam" id="PF00441"/>
    </source>
</evidence>
<dbReference type="RefSeq" id="WP_309635945.1">
    <property type="nucleotide sequence ID" value="NZ_JARWAL010000003.1"/>
</dbReference>
<comment type="caution">
    <text evidence="4">The sequence shown here is derived from an EMBL/GenBank/DDBJ whole genome shotgun (WGS) entry which is preliminary data.</text>
</comment>
<dbReference type="EMBL" id="JARWAL010000003">
    <property type="protein sequence ID" value="MDR5892074.1"/>
    <property type="molecule type" value="Genomic_DNA"/>
</dbReference>
<protein>
    <submittedName>
        <fullName evidence="4">Acyl-CoA dehydrogenase family protein</fullName>
    </submittedName>
</protein>
<name>A0ABU1GJD8_9GAMM</name>
<dbReference type="InterPro" id="IPR006089">
    <property type="entry name" value="Acyl-CoA_DH_CS"/>
</dbReference>
<evidence type="ECO:0000256" key="2">
    <source>
        <dbReference type="SAM" id="MobiDB-lite"/>
    </source>
</evidence>